<dbReference type="RefSeq" id="WP_067670229.1">
    <property type="nucleotide sequence ID" value="NZ_CBCSIK010000004.1"/>
</dbReference>
<dbReference type="InterPro" id="IPR029068">
    <property type="entry name" value="Glyas_Bleomycin-R_OHBP_Dase"/>
</dbReference>
<reference evidence="2 3" key="1">
    <citation type="submission" date="2016-03" db="EMBL/GenBank/DDBJ databases">
        <title>Acinetobacter genomospecies 28 strain ANC 4149.</title>
        <authorList>
            <person name="Radolfova-Krizova L."/>
            <person name="Nemec A."/>
        </authorList>
    </citation>
    <scope>NUCLEOTIDE SEQUENCE [LARGE SCALE GENOMIC DNA]</scope>
    <source>
        <strain evidence="2 3">ANC 4149</strain>
    </source>
</reference>
<dbReference type="OrthoDB" id="9792323at2"/>
<gene>
    <name evidence="2" type="ORF">AZH43_15140</name>
</gene>
<dbReference type="InterPro" id="IPR052164">
    <property type="entry name" value="Anthracycline_SecMetBiosynth"/>
</dbReference>
<proteinExistence type="predicted"/>
<evidence type="ECO:0000259" key="1">
    <source>
        <dbReference type="PROSITE" id="PS51819"/>
    </source>
</evidence>
<dbReference type="InterPro" id="IPR004360">
    <property type="entry name" value="Glyas_Fos-R_dOase_dom"/>
</dbReference>
<dbReference type="CDD" id="cd07247">
    <property type="entry name" value="SgaA_N_like"/>
    <property type="match status" value="1"/>
</dbReference>
<dbReference type="PANTHER" id="PTHR33993">
    <property type="entry name" value="GLYOXALASE-RELATED"/>
    <property type="match status" value="1"/>
</dbReference>
<comment type="caution">
    <text evidence="2">The sequence shown here is derived from an EMBL/GenBank/DDBJ whole genome shotgun (WGS) entry which is preliminary data.</text>
</comment>
<dbReference type="EMBL" id="LUAW01000028">
    <property type="protein sequence ID" value="KYQ71351.1"/>
    <property type="molecule type" value="Genomic_DNA"/>
</dbReference>
<dbReference type="InterPro" id="IPR037523">
    <property type="entry name" value="VOC_core"/>
</dbReference>
<dbReference type="PANTHER" id="PTHR33993:SF1">
    <property type="entry name" value="GLYOXALASE FAMILY PROTEIN"/>
    <property type="match status" value="1"/>
</dbReference>
<evidence type="ECO:0000313" key="2">
    <source>
        <dbReference type="EMBL" id="KYQ71351.1"/>
    </source>
</evidence>
<dbReference type="AlphaFoldDB" id="A0A151XZW6"/>
<dbReference type="STRING" id="1806892.AZH43_15140"/>
<accession>A0A151XZW6</accession>
<name>A0A151XZW6_9GAMM</name>
<dbReference type="Gene3D" id="3.10.180.10">
    <property type="entry name" value="2,3-Dihydroxybiphenyl 1,2-Dioxygenase, domain 1"/>
    <property type="match status" value="1"/>
</dbReference>
<dbReference type="SUPFAM" id="SSF54593">
    <property type="entry name" value="Glyoxalase/Bleomycin resistance protein/Dihydroxybiphenyl dioxygenase"/>
    <property type="match status" value="1"/>
</dbReference>
<dbReference type="Pfam" id="PF00903">
    <property type="entry name" value="Glyoxalase"/>
    <property type="match status" value="1"/>
</dbReference>
<sequence>MQAHASALNPSPQNKINYIEFNVADIPASKKFYAQLGWAFTDFGSQYCEFDSGQLKGGFSQSEDVQPHGGALVILYSENLQESLQAVQAAGGKIIQDIFSFPGGYRFHFKDLDGYELAIWSEHS</sequence>
<keyword evidence="3" id="KW-1185">Reference proteome</keyword>
<feature type="domain" description="VOC" evidence="1">
    <location>
        <begin position="15"/>
        <end position="122"/>
    </location>
</feature>
<evidence type="ECO:0000313" key="3">
    <source>
        <dbReference type="Proteomes" id="UP000076276"/>
    </source>
</evidence>
<dbReference type="PROSITE" id="PS51819">
    <property type="entry name" value="VOC"/>
    <property type="match status" value="1"/>
</dbReference>
<dbReference type="Proteomes" id="UP000076276">
    <property type="component" value="Unassembled WGS sequence"/>
</dbReference>
<protein>
    <submittedName>
        <fullName evidence="2">Bleomycin resistance protein</fullName>
    </submittedName>
</protein>
<organism evidence="2 3">
    <name type="scientific">Acinetobacter pragensis</name>
    <dbReference type="NCBI Taxonomy" id="1806892"/>
    <lineage>
        <taxon>Bacteria</taxon>
        <taxon>Pseudomonadati</taxon>
        <taxon>Pseudomonadota</taxon>
        <taxon>Gammaproteobacteria</taxon>
        <taxon>Moraxellales</taxon>
        <taxon>Moraxellaceae</taxon>
        <taxon>Acinetobacter</taxon>
    </lineage>
</organism>